<comment type="caution">
    <text evidence="4">The sequence shown here is derived from an EMBL/GenBank/DDBJ whole genome shotgun (WGS) entry which is preliminary data.</text>
</comment>
<reference evidence="4" key="1">
    <citation type="submission" date="2022-10" db="EMBL/GenBank/DDBJ databases">
        <title>Culturing micro-colonial fungi from biological soil crusts in the Mojave desert and describing Neophaeococcomyces mojavensis, and introducing the new genera and species Taxawa tesnikishii.</title>
        <authorList>
            <person name="Kurbessoian T."/>
            <person name="Stajich J.E."/>
        </authorList>
    </citation>
    <scope>NUCLEOTIDE SEQUENCE</scope>
    <source>
        <strain evidence="4">TK_41</strain>
    </source>
</reference>
<dbReference type="InterPro" id="IPR005814">
    <property type="entry name" value="Aminotrans_3"/>
</dbReference>
<dbReference type="SUPFAM" id="SSF53383">
    <property type="entry name" value="PLP-dependent transferases"/>
    <property type="match status" value="1"/>
</dbReference>
<evidence type="ECO:0000313" key="5">
    <source>
        <dbReference type="Proteomes" id="UP001172673"/>
    </source>
</evidence>
<evidence type="ECO:0000256" key="3">
    <source>
        <dbReference type="RuleBase" id="RU003560"/>
    </source>
</evidence>
<dbReference type="PANTHER" id="PTHR43713:SF3">
    <property type="entry name" value="GLUTAMATE-1-SEMIALDEHYDE 2,1-AMINOMUTASE 1, CHLOROPLASTIC-RELATED"/>
    <property type="match status" value="1"/>
</dbReference>
<dbReference type="EMBL" id="JAPDRK010000004">
    <property type="protein sequence ID" value="KAJ9612941.1"/>
    <property type="molecule type" value="Genomic_DNA"/>
</dbReference>
<evidence type="ECO:0000313" key="4">
    <source>
        <dbReference type="EMBL" id="KAJ9612941.1"/>
    </source>
</evidence>
<name>A0AA38XGI7_9EURO</name>
<accession>A0AA38XGI7</accession>
<protein>
    <recommendedName>
        <fullName evidence="6">Beta-phenylalanine transaminase</fullName>
    </recommendedName>
</protein>
<dbReference type="InterPro" id="IPR015421">
    <property type="entry name" value="PyrdxlP-dep_Trfase_major"/>
</dbReference>
<dbReference type="AlphaFoldDB" id="A0AA38XGI7"/>
<sequence length="455" mass="49355">MGSISQPTTTDLVGALEQAHAQYTKLNPKSLATHEEACNYLPGGNTRTVLHTTPFPLTIASGKDAHLTTLDGQTYIDFLGEYTAGIYGHSHPVIKSAIETTLQNGWNYGGHNALEPQLAKIVCDRFPAIELVRFVNSGTEANMMAIATALAFTGRKKVLLFNKGYHGSTISGRTASDKMSINLPHDFVVGTYNDADGTEELVTSLPKESLAAILVEPMLGSGGCLAGTSEFLHTLRRLATSHGALLIFDEVMTSRLNYHGLGSTTGVTPDLITLGKWIGGGMSFGAFGGRRDILQLYDPRHGKLEHPGTFNNNVFTMSAGIAGCQLLTAEKINALNALGESMRRKIEDVLSNKRILEGTTLPSAPVTDEMHSADHPHRPPRMFIKGVGSLMAIQFAGPDRDALQGLFYHHMLQQGINMAQRGFIALNIMLTENHVAEFVSALEVFVGRWEDVLKW</sequence>
<keyword evidence="5" id="KW-1185">Reference proteome</keyword>
<dbReference type="GO" id="GO:0030170">
    <property type="term" value="F:pyridoxal phosphate binding"/>
    <property type="evidence" value="ECO:0007669"/>
    <property type="project" value="InterPro"/>
</dbReference>
<dbReference type="InterPro" id="IPR015422">
    <property type="entry name" value="PyrdxlP-dep_Trfase_small"/>
</dbReference>
<dbReference type="Pfam" id="PF00202">
    <property type="entry name" value="Aminotran_3"/>
    <property type="match status" value="1"/>
</dbReference>
<keyword evidence="2 3" id="KW-0663">Pyridoxal phosphate</keyword>
<evidence type="ECO:0000256" key="2">
    <source>
        <dbReference type="ARBA" id="ARBA00022898"/>
    </source>
</evidence>
<dbReference type="InterPro" id="IPR015424">
    <property type="entry name" value="PyrdxlP-dep_Trfase"/>
</dbReference>
<dbReference type="GO" id="GO:0008483">
    <property type="term" value="F:transaminase activity"/>
    <property type="evidence" value="ECO:0007669"/>
    <property type="project" value="InterPro"/>
</dbReference>
<dbReference type="Gene3D" id="3.90.1150.10">
    <property type="entry name" value="Aspartate Aminotransferase, domain 1"/>
    <property type="match status" value="1"/>
</dbReference>
<dbReference type="Gene3D" id="3.40.640.10">
    <property type="entry name" value="Type I PLP-dependent aspartate aminotransferase-like (Major domain)"/>
    <property type="match status" value="1"/>
</dbReference>
<gene>
    <name evidence="4" type="ORF">H2200_002882</name>
</gene>
<dbReference type="PANTHER" id="PTHR43713">
    <property type="entry name" value="GLUTAMATE-1-SEMIALDEHYDE 2,1-AMINOMUTASE"/>
    <property type="match status" value="1"/>
</dbReference>
<comment type="cofactor">
    <cofactor evidence="1">
        <name>pyridoxal 5'-phosphate</name>
        <dbReference type="ChEBI" id="CHEBI:597326"/>
    </cofactor>
</comment>
<comment type="similarity">
    <text evidence="3">Belongs to the class-III pyridoxal-phosphate-dependent aminotransferase family.</text>
</comment>
<proteinExistence type="inferred from homology"/>
<evidence type="ECO:0008006" key="6">
    <source>
        <dbReference type="Google" id="ProtNLM"/>
    </source>
</evidence>
<evidence type="ECO:0000256" key="1">
    <source>
        <dbReference type="ARBA" id="ARBA00001933"/>
    </source>
</evidence>
<organism evidence="4 5">
    <name type="scientific">Cladophialophora chaetospira</name>
    <dbReference type="NCBI Taxonomy" id="386627"/>
    <lineage>
        <taxon>Eukaryota</taxon>
        <taxon>Fungi</taxon>
        <taxon>Dikarya</taxon>
        <taxon>Ascomycota</taxon>
        <taxon>Pezizomycotina</taxon>
        <taxon>Eurotiomycetes</taxon>
        <taxon>Chaetothyriomycetidae</taxon>
        <taxon>Chaetothyriales</taxon>
        <taxon>Herpotrichiellaceae</taxon>
        <taxon>Cladophialophora</taxon>
    </lineage>
</organism>
<dbReference type="Proteomes" id="UP001172673">
    <property type="component" value="Unassembled WGS sequence"/>
</dbReference>